<dbReference type="EMBL" id="CAJVPD010000110">
    <property type="protein sequence ID" value="CAG8327724.1"/>
    <property type="molecule type" value="Genomic_DNA"/>
</dbReference>
<evidence type="ECO:0000259" key="2">
    <source>
        <dbReference type="Pfam" id="PF24845"/>
    </source>
</evidence>
<sequence>MKEKEKPDLISDRSYITIGSKRPIRTHTLKTQPFHILLPLSTHSTIKMSYRNEQYGSGSGASSKYYDQNQDFSRNDSYGNQGGNQNHGRQENYGNSNDNYGSGGNQGGYGQESYGNSNSNSNYGRQESHGQGNYGREESHGQNYGREESHGRRNSGNYGDDDFSSAASHAQEHHSSEDKSLFSSALSFIQERKGKYSGSEGEVDEQHAVNAHQAMYGSGSSNQNHDSNTVGAGAAMQALKMFTGGGSGGSSSDGGMDKNKLIGLAMAQAGKLWDEKQSSGGSVSGDKQTAVNSAAEMALKMYMKSQGGGVGGTGGAGGASGLLSLASKFL</sequence>
<name>A0A9W4IR31_9EURO</name>
<comment type="caution">
    <text evidence="3">The sequence shown here is derived from an EMBL/GenBank/DDBJ whole genome shotgun (WGS) entry which is preliminary data.</text>
</comment>
<evidence type="ECO:0000256" key="1">
    <source>
        <dbReference type="SAM" id="MobiDB-lite"/>
    </source>
</evidence>
<dbReference type="Proteomes" id="UP001152592">
    <property type="component" value="Unassembled WGS sequence"/>
</dbReference>
<feature type="compositionally biased region" description="Basic and acidic residues" evidence="1">
    <location>
        <begin position="170"/>
        <end position="180"/>
    </location>
</feature>
<feature type="compositionally biased region" description="Low complexity" evidence="1">
    <location>
        <begin position="83"/>
        <end position="100"/>
    </location>
</feature>
<proteinExistence type="predicted"/>
<dbReference type="PANTHER" id="PTHR39477:SF1">
    <property type="entry name" value="BETA-FLANKING PROTEIN"/>
    <property type="match status" value="1"/>
</dbReference>
<feature type="compositionally biased region" description="Polar residues" evidence="1">
    <location>
        <begin position="67"/>
        <end position="78"/>
    </location>
</feature>
<protein>
    <recommendedName>
        <fullName evidence="2">DUF7721 domain-containing protein</fullName>
    </recommendedName>
</protein>
<organism evidence="3 4">
    <name type="scientific">Penicillium salamii</name>
    <dbReference type="NCBI Taxonomy" id="1612424"/>
    <lineage>
        <taxon>Eukaryota</taxon>
        <taxon>Fungi</taxon>
        <taxon>Dikarya</taxon>
        <taxon>Ascomycota</taxon>
        <taxon>Pezizomycotina</taxon>
        <taxon>Eurotiomycetes</taxon>
        <taxon>Eurotiomycetidae</taxon>
        <taxon>Eurotiales</taxon>
        <taxon>Aspergillaceae</taxon>
        <taxon>Penicillium</taxon>
    </lineage>
</organism>
<feature type="compositionally biased region" description="Basic and acidic residues" evidence="1">
    <location>
        <begin position="135"/>
        <end position="151"/>
    </location>
</feature>
<dbReference type="OrthoDB" id="424974at2759"/>
<dbReference type="PANTHER" id="PTHR39477">
    <property type="entry name" value="CHROMOSOME 8, WHOLE GENOME SHOTGUN SEQUENCE"/>
    <property type="match status" value="1"/>
</dbReference>
<dbReference type="AlphaFoldDB" id="A0A9W4IR31"/>
<dbReference type="Pfam" id="PF24845">
    <property type="entry name" value="DUF7721"/>
    <property type="match status" value="1"/>
</dbReference>
<feature type="domain" description="DUF7721" evidence="2">
    <location>
        <begin position="162"/>
        <end position="246"/>
    </location>
</feature>
<accession>A0A9W4IR31</accession>
<reference evidence="3" key="1">
    <citation type="submission" date="2021-07" db="EMBL/GenBank/DDBJ databases">
        <authorList>
            <person name="Branca A.L. A."/>
        </authorList>
    </citation>
    <scope>NUCLEOTIDE SEQUENCE</scope>
</reference>
<gene>
    <name evidence="3" type="ORF">PSALAMII_LOCUS2466</name>
</gene>
<dbReference type="InterPro" id="IPR056138">
    <property type="entry name" value="DUF7721"/>
</dbReference>
<feature type="region of interest" description="Disordered" evidence="1">
    <location>
        <begin position="55"/>
        <end position="180"/>
    </location>
</feature>
<evidence type="ECO:0000313" key="4">
    <source>
        <dbReference type="Proteomes" id="UP001152592"/>
    </source>
</evidence>
<evidence type="ECO:0000313" key="3">
    <source>
        <dbReference type="EMBL" id="CAG8327724.1"/>
    </source>
</evidence>
<feature type="compositionally biased region" description="Gly residues" evidence="1">
    <location>
        <begin position="101"/>
        <end position="110"/>
    </location>
</feature>
<feature type="compositionally biased region" description="Low complexity" evidence="1">
    <location>
        <begin position="111"/>
        <end position="124"/>
    </location>
</feature>